<reference evidence="5" key="1">
    <citation type="submission" date="2025-08" db="UniProtKB">
        <authorList>
            <consortium name="RefSeq"/>
        </authorList>
    </citation>
    <scope>IDENTIFICATION</scope>
    <source>
        <tissue evidence="5">Gonad</tissue>
    </source>
</reference>
<dbReference type="FunFam" id="2.120.10.30:FF:000064">
    <property type="entry name" value="Uncharacterized protein"/>
    <property type="match status" value="1"/>
</dbReference>
<dbReference type="SUPFAM" id="SSF101898">
    <property type="entry name" value="NHL repeat"/>
    <property type="match status" value="1"/>
</dbReference>
<evidence type="ECO:0000256" key="3">
    <source>
        <dbReference type="SAM" id="MobiDB-lite"/>
    </source>
</evidence>
<dbReference type="PROSITE" id="PS51125">
    <property type="entry name" value="NHL"/>
    <property type="match status" value="3"/>
</dbReference>
<dbReference type="InterPro" id="IPR035901">
    <property type="entry name" value="GIY-YIG_endonuc_sf"/>
</dbReference>
<dbReference type="GO" id="GO:0000209">
    <property type="term" value="P:protein polyubiquitination"/>
    <property type="evidence" value="ECO:0007669"/>
    <property type="project" value="TreeGrafter"/>
</dbReference>
<dbReference type="GO" id="GO:0043161">
    <property type="term" value="P:proteasome-mediated ubiquitin-dependent protein catabolic process"/>
    <property type="evidence" value="ECO:0007669"/>
    <property type="project" value="TreeGrafter"/>
</dbReference>
<dbReference type="RefSeq" id="XP_019622727.1">
    <property type="nucleotide sequence ID" value="XM_019767168.1"/>
</dbReference>
<dbReference type="FunFam" id="2.40.10.500:FF:000001">
    <property type="entry name" value="tripartite motif-containing protein 3-like"/>
    <property type="match status" value="1"/>
</dbReference>
<protein>
    <submittedName>
        <fullName evidence="5">Tripartite motif-containing protein 3-like</fullName>
    </submittedName>
</protein>
<evidence type="ECO:0000313" key="4">
    <source>
        <dbReference type="Proteomes" id="UP000515135"/>
    </source>
</evidence>
<dbReference type="InterPro" id="IPR050952">
    <property type="entry name" value="TRIM-NHL_E3_ligases"/>
</dbReference>
<dbReference type="Proteomes" id="UP000515135">
    <property type="component" value="Unplaced"/>
</dbReference>
<dbReference type="OrthoDB" id="9984308at2759"/>
<sequence length="638" mass="71117">MAEGVDRDSLQDSLAQNESAQPFWDNFFPTTTADTTTVQPSMQVWGHLRISNPWLPVRSRIGAFYAANKEQTMMAIHRAIERRDPFNPDQPADPQVIVELEGASLLVPVIFHSQLGHDYFTSILNGPFLKSCLKTELERVGYKEPILVTAEKQGFSNTSSSSLDEEVKDVLEKMRQATTQLSEQSKCPQAESRETDAQTFTPRQERTLIGGNGSGKSPFEYPSGVAVSEEGEIFVADCYSKMIQVFGEDRATEFLTTIHGDETIEPSDVAIDGEGKLWVVGYRNTADYAVRYTKQGQRLAMFKLQVETEWLRGIAVDVEKNHILVTQTTGEEPNLHGEVLEFKPDGTAVRTVGGQQGMKYPRYITVDGEGRILVSDSNSNCIYVYKNAQLQLKFGNTGKKRERSEGMLDNPRGVCTDSSGNIIVADSGNCRVKMFDKRGRFLKQVATETARPQVVAMTPQGQLVVTDTEEDLVMVFDSLLGSMTCGSERCTTCDHLEEGATFSSHATEESFQMKDSMTCRSTYVIYLLSCSKCGMQFVGETKEELRTKFSSLVASINNNKTSALAKHFNSAGHSVKNVRVRPIVQIESRDDQLRKDEEAFWIETLQTEAPDGLNLPKKAEGKKKLSDFQRNSPSFHLP</sequence>
<dbReference type="AlphaFoldDB" id="A0A6P4YVG8"/>
<dbReference type="CDD" id="cd05819">
    <property type="entry name" value="NHL"/>
    <property type="match status" value="1"/>
</dbReference>
<dbReference type="Gene3D" id="2.120.10.30">
    <property type="entry name" value="TolB, C-terminal domain"/>
    <property type="match status" value="1"/>
</dbReference>
<keyword evidence="1" id="KW-0677">Repeat</keyword>
<evidence type="ECO:0000256" key="1">
    <source>
        <dbReference type="ARBA" id="ARBA00022737"/>
    </source>
</evidence>
<evidence type="ECO:0000313" key="5">
    <source>
        <dbReference type="RefSeq" id="XP_019622727.1"/>
    </source>
</evidence>
<feature type="compositionally biased region" description="Polar residues" evidence="3">
    <location>
        <begin position="628"/>
        <end position="638"/>
    </location>
</feature>
<organism evidence="4 5">
    <name type="scientific">Branchiostoma belcheri</name>
    <name type="common">Amphioxus</name>
    <dbReference type="NCBI Taxonomy" id="7741"/>
    <lineage>
        <taxon>Eukaryota</taxon>
        <taxon>Metazoa</taxon>
        <taxon>Chordata</taxon>
        <taxon>Cephalochordata</taxon>
        <taxon>Leptocardii</taxon>
        <taxon>Amphioxiformes</taxon>
        <taxon>Branchiostomatidae</taxon>
        <taxon>Branchiostoma</taxon>
    </lineage>
</organism>
<dbReference type="KEGG" id="bbel:109468830"/>
<dbReference type="Gene3D" id="2.40.10.500">
    <property type="match status" value="1"/>
</dbReference>
<dbReference type="Pfam" id="PF01436">
    <property type="entry name" value="NHL"/>
    <property type="match status" value="2"/>
</dbReference>
<name>A0A6P4YVG8_BRABE</name>
<accession>A0A6P4YVG8</accession>
<feature type="region of interest" description="Disordered" evidence="3">
    <location>
        <begin position="179"/>
        <end position="199"/>
    </location>
</feature>
<proteinExistence type="predicted"/>
<dbReference type="PANTHER" id="PTHR24104:SF50">
    <property type="entry name" value="SMP-30_GLUCONOLACTONASE_LRE-LIKE REGION DOMAIN-CONTAINING PROTEIN"/>
    <property type="match status" value="1"/>
</dbReference>
<dbReference type="GO" id="GO:0061630">
    <property type="term" value="F:ubiquitin protein ligase activity"/>
    <property type="evidence" value="ECO:0007669"/>
    <property type="project" value="TreeGrafter"/>
</dbReference>
<dbReference type="GeneID" id="109468830"/>
<dbReference type="InterPro" id="IPR001258">
    <property type="entry name" value="NHL_repeat"/>
</dbReference>
<dbReference type="Gene3D" id="3.40.1440.10">
    <property type="entry name" value="GIY-YIG endonuclease"/>
    <property type="match status" value="1"/>
</dbReference>
<keyword evidence="4" id="KW-1185">Reference proteome</keyword>
<feature type="compositionally biased region" description="Basic and acidic residues" evidence="3">
    <location>
        <begin position="617"/>
        <end position="627"/>
    </location>
</feature>
<gene>
    <name evidence="5" type="primary">LOC109468830</name>
</gene>
<feature type="repeat" description="NHL" evidence="2">
    <location>
        <begin position="395"/>
        <end position="438"/>
    </location>
</feature>
<evidence type="ECO:0000256" key="2">
    <source>
        <dbReference type="PROSITE-ProRule" id="PRU00504"/>
    </source>
</evidence>
<feature type="repeat" description="NHL" evidence="2">
    <location>
        <begin position="346"/>
        <end position="388"/>
    </location>
</feature>
<feature type="repeat" description="NHL" evidence="2">
    <location>
        <begin position="209"/>
        <end position="249"/>
    </location>
</feature>
<feature type="region of interest" description="Disordered" evidence="3">
    <location>
        <begin position="611"/>
        <end position="638"/>
    </location>
</feature>
<dbReference type="PANTHER" id="PTHR24104">
    <property type="entry name" value="E3 UBIQUITIN-PROTEIN LIGASE NHLRC1-RELATED"/>
    <property type="match status" value="1"/>
</dbReference>
<dbReference type="CDD" id="cd10442">
    <property type="entry name" value="GIY-YIG_PLEs"/>
    <property type="match status" value="1"/>
</dbReference>
<dbReference type="InterPro" id="IPR011042">
    <property type="entry name" value="6-blade_b-propeller_TolB-like"/>
</dbReference>